<dbReference type="RefSeq" id="WP_265682033.1">
    <property type="nucleotide sequence ID" value="NZ_CP120863.1"/>
</dbReference>
<reference evidence="1 2" key="1">
    <citation type="submission" date="2023-03" db="EMBL/GenBank/DDBJ databases">
        <title>Roseibium porphyridii sp. nov. and Roseibium rhodosorbium sp. nov. isolated from marine algae, Porphyridium cruentum and Rhodosorus marinus, respectively.</title>
        <authorList>
            <person name="Lee M.W."/>
            <person name="Choi B.J."/>
            <person name="Lee J.K."/>
            <person name="Choi D.G."/>
            <person name="Baek J.H."/>
            <person name="Bayburt H."/>
            <person name="Kim J.M."/>
            <person name="Han D.M."/>
            <person name="Kim K.H."/>
            <person name="Jeon C.O."/>
        </authorList>
    </citation>
    <scope>NUCLEOTIDE SEQUENCE [LARGE SCALE GENOMIC DNA]</scope>
    <source>
        <strain evidence="1 2">KMA01</strain>
    </source>
</reference>
<dbReference type="Proteomes" id="UP001209803">
    <property type="component" value="Chromosome"/>
</dbReference>
<dbReference type="EMBL" id="CP120863">
    <property type="protein sequence ID" value="WFE87323.1"/>
    <property type="molecule type" value="Genomic_DNA"/>
</dbReference>
<name>A0ABY8EWH6_9HYPH</name>
<proteinExistence type="predicted"/>
<sequence>MPLSDTKKVAAIIADAGGRVVGRTRLQKIAYLLTVSGMENGLSFSYKHYGPYSEDLATAADLGDLLGDLQQTEHPTSWGGSYSIFTAQSPADGLVDERRREFARAAADSDAVELELAATAVFLAREGYPDPWEETARRKPEKAEKGRLDRAKVLLAGLTRIQTPVPLPAIV</sequence>
<evidence type="ECO:0000313" key="2">
    <source>
        <dbReference type="Proteomes" id="UP001209803"/>
    </source>
</evidence>
<organism evidence="1 2">
    <name type="scientific">Roseibium porphyridii</name>
    <dbReference type="NCBI Taxonomy" id="2866279"/>
    <lineage>
        <taxon>Bacteria</taxon>
        <taxon>Pseudomonadati</taxon>
        <taxon>Pseudomonadota</taxon>
        <taxon>Alphaproteobacteria</taxon>
        <taxon>Hyphomicrobiales</taxon>
        <taxon>Stappiaceae</taxon>
        <taxon>Roseibium</taxon>
    </lineage>
</organism>
<protein>
    <recommendedName>
        <fullName evidence="3">DUF4065 domain-containing protein</fullName>
    </recommendedName>
</protein>
<accession>A0ABY8EWH6</accession>
<evidence type="ECO:0008006" key="3">
    <source>
        <dbReference type="Google" id="ProtNLM"/>
    </source>
</evidence>
<keyword evidence="2" id="KW-1185">Reference proteome</keyword>
<gene>
    <name evidence="1" type="ORF">K1718_14165</name>
</gene>
<evidence type="ECO:0000313" key="1">
    <source>
        <dbReference type="EMBL" id="WFE87323.1"/>
    </source>
</evidence>